<dbReference type="GO" id="GO:0006508">
    <property type="term" value="P:proteolysis"/>
    <property type="evidence" value="ECO:0007669"/>
    <property type="project" value="UniProtKB-KW"/>
</dbReference>
<dbReference type="InterPro" id="IPR038765">
    <property type="entry name" value="Papain-like_cys_pep_sf"/>
</dbReference>
<reference evidence="5 6" key="1">
    <citation type="journal article" date="2019" name="Sci. Rep.">
        <title>A high-quality genome of Eragrostis curvula grass provides insights into Poaceae evolution and supports new strategies to enhance forage quality.</title>
        <authorList>
            <person name="Carballo J."/>
            <person name="Santos B.A.C.M."/>
            <person name="Zappacosta D."/>
            <person name="Garbus I."/>
            <person name="Selva J.P."/>
            <person name="Gallo C.A."/>
            <person name="Diaz A."/>
            <person name="Albertini E."/>
            <person name="Caccamo M."/>
            <person name="Echenique V."/>
        </authorList>
    </citation>
    <scope>NUCLEOTIDE SEQUENCE [LARGE SCALE GENOMIC DNA]</scope>
    <source>
        <strain evidence="6">cv. Victoria</strain>
        <tissue evidence="5">Leaf</tissue>
    </source>
</reference>
<evidence type="ECO:0000256" key="2">
    <source>
        <dbReference type="ARBA" id="ARBA00022670"/>
    </source>
</evidence>
<evidence type="ECO:0000259" key="4">
    <source>
        <dbReference type="Pfam" id="PF02902"/>
    </source>
</evidence>
<comment type="similarity">
    <text evidence="1">Belongs to the peptidase C48 family.</text>
</comment>
<dbReference type="Gramene" id="TVU13436">
    <property type="protein sequence ID" value="TVU13436"/>
    <property type="gene ID" value="EJB05_40492"/>
</dbReference>
<sequence>MIREIRQNNVPVAFLDPQSFSLAGINMDKDFVVNYLAKALSRYAKTKEYVMFAYNHGGHWVLVVIVPKWNKVWYMDSTSATTTRDFNPLKVVIDEGWTQYLNITRTNKKGKAKLYHSFNFPCHQQESGEMCGFYAAYHMIVTATKVGLTKPEEFKVPTAPIPHEELCKLRAKTASFLISQVISRKGEFHYPTSSAP</sequence>
<evidence type="ECO:0000313" key="6">
    <source>
        <dbReference type="Proteomes" id="UP000324897"/>
    </source>
</evidence>
<feature type="domain" description="Ubiquitin-like protease family profile" evidence="4">
    <location>
        <begin position="44"/>
        <end position="144"/>
    </location>
</feature>
<accession>A0A5J9TPY1</accession>
<evidence type="ECO:0000256" key="3">
    <source>
        <dbReference type="ARBA" id="ARBA00022801"/>
    </source>
</evidence>
<dbReference type="AlphaFoldDB" id="A0A5J9TPY1"/>
<dbReference type="PANTHER" id="PTHR33018">
    <property type="entry name" value="OS10G0338966 PROTEIN-RELATED"/>
    <property type="match status" value="1"/>
</dbReference>
<dbReference type="OrthoDB" id="689591at2759"/>
<evidence type="ECO:0000313" key="5">
    <source>
        <dbReference type="EMBL" id="TVU13436.1"/>
    </source>
</evidence>
<dbReference type="PANTHER" id="PTHR33018:SF34">
    <property type="entry name" value="OS02G0472350 PROTEIN"/>
    <property type="match status" value="1"/>
</dbReference>
<dbReference type="SUPFAM" id="SSF54001">
    <property type="entry name" value="Cysteine proteinases"/>
    <property type="match status" value="1"/>
</dbReference>
<dbReference type="Gene3D" id="3.40.395.10">
    <property type="entry name" value="Adenoviral Proteinase, Chain A"/>
    <property type="match status" value="1"/>
</dbReference>
<dbReference type="GO" id="GO:0008234">
    <property type="term" value="F:cysteine-type peptidase activity"/>
    <property type="evidence" value="ECO:0007669"/>
    <property type="project" value="InterPro"/>
</dbReference>
<proteinExistence type="inferred from homology"/>
<keyword evidence="2" id="KW-0645">Protease</keyword>
<dbReference type="Pfam" id="PF02902">
    <property type="entry name" value="Peptidase_C48"/>
    <property type="match status" value="1"/>
</dbReference>
<gene>
    <name evidence="5" type="ORF">EJB05_40492</name>
</gene>
<evidence type="ECO:0000256" key="1">
    <source>
        <dbReference type="ARBA" id="ARBA00005234"/>
    </source>
</evidence>
<keyword evidence="3" id="KW-0378">Hydrolase</keyword>
<name>A0A5J9TPY1_9POAL</name>
<dbReference type="Proteomes" id="UP000324897">
    <property type="component" value="Unassembled WGS sequence"/>
</dbReference>
<comment type="caution">
    <text evidence="5">The sequence shown here is derived from an EMBL/GenBank/DDBJ whole genome shotgun (WGS) entry which is preliminary data.</text>
</comment>
<dbReference type="EMBL" id="RWGY01000034">
    <property type="protein sequence ID" value="TVU13436.1"/>
    <property type="molecule type" value="Genomic_DNA"/>
</dbReference>
<keyword evidence="6" id="KW-1185">Reference proteome</keyword>
<organism evidence="5 6">
    <name type="scientific">Eragrostis curvula</name>
    <name type="common">weeping love grass</name>
    <dbReference type="NCBI Taxonomy" id="38414"/>
    <lineage>
        <taxon>Eukaryota</taxon>
        <taxon>Viridiplantae</taxon>
        <taxon>Streptophyta</taxon>
        <taxon>Embryophyta</taxon>
        <taxon>Tracheophyta</taxon>
        <taxon>Spermatophyta</taxon>
        <taxon>Magnoliopsida</taxon>
        <taxon>Liliopsida</taxon>
        <taxon>Poales</taxon>
        <taxon>Poaceae</taxon>
        <taxon>PACMAD clade</taxon>
        <taxon>Chloridoideae</taxon>
        <taxon>Eragrostideae</taxon>
        <taxon>Eragrostidinae</taxon>
        <taxon>Eragrostis</taxon>
    </lineage>
</organism>
<protein>
    <recommendedName>
        <fullName evidence="4">Ubiquitin-like protease family profile domain-containing protein</fullName>
    </recommendedName>
</protein>
<feature type="non-terminal residue" evidence="5">
    <location>
        <position position="1"/>
    </location>
</feature>
<dbReference type="InterPro" id="IPR003653">
    <property type="entry name" value="Peptidase_C48_C"/>
</dbReference>